<proteinExistence type="predicted"/>
<comment type="caution">
    <text evidence="2">The sequence shown here is derived from an EMBL/GenBank/DDBJ whole genome shotgun (WGS) entry which is preliminary data.</text>
</comment>
<dbReference type="AlphaFoldDB" id="A0A9J6FAJ6"/>
<feature type="region of interest" description="Disordered" evidence="1">
    <location>
        <begin position="1"/>
        <end position="63"/>
    </location>
</feature>
<dbReference type="Proteomes" id="UP000821866">
    <property type="component" value="Chromosome 1"/>
</dbReference>
<gene>
    <name evidence="2" type="ORF">HPB51_024864</name>
</gene>
<dbReference type="EMBL" id="JABSTU010000001">
    <property type="protein sequence ID" value="KAH8042632.1"/>
    <property type="molecule type" value="Genomic_DNA"/>
</dbReference>
<name>A0A9J6FAJ6_RHIMP</name>
<reference evidence="2" key="1">
    <citation type="journal article" date="2020" name="Cell">
        <title>Large-Scale Comparative Analyses of Tick Genomes Elucidate Their Genetic Diversity and Vector Capacities.</title>
        <authorList>
            <consortium name="Tick Genome and Microbiome Consortium (TIGMIC)"/>
            <person name="Jia N."/>
            <person name="Wang J."/>
            <person name="Shi W."/>
            <person name="Du L."/>
            <person name="Sun Y."/>
            <person name="Zhan W."/>
            <person name="Jiang J.F."/>
            <person name="Wang Q."/>
            <person name="Zhang B."/>
            <person name="Ji P."/>
            <person name="Bell-Sakyi L."/>
            <person name="Cui X.M."/>
            <person name="Yuan T.T."/>
            <person name="Jiang B.G."/>
            <person name="Yang W.F."/>
            <person name="Lam T.T."/>
            <person name="Chang Q.C."/>
            <person name="Ding S.J."/>
            <person name="Wang X.J."/>
            <person name="Zhu J.G."/>
            <person name="Ruan X.D."/>
            <person name="Zhao L."/>
            <person name="Wei J.T."/>
            <person name="Ye R.Z."/>
            <person name="Que T.C."/>
            <person name="Du C.H."/>
            <person name="Zhou Y.H."/>
            <person name="Cheng J.X."/>
            <person name="Dai P.F."/>
            <person name="Guo W.B."/>
            <person name="Han X.H."/>
            <person name="Huang E.J."/>
            <person name="Li L.F."/>
            <person name="Wei W."/>
            <person name="Gao Y.C."/>
            <person name="Liu J.Z."/>
            <person name="Shao H.Z."/>
            <person name="Wang X."/>
            <person name="Wang C.C."/>
            <person name="Yang T.C."/>
            <person name="Huo Q.B."/>
            <person name="Li W."/>
            <person name="Chen H.Y."/>
            <person name="Chen S.E."/>
            <person name="Zhou L.G."/>
            <person name="Ni X.B."/>
            <person name="Tian J.H."/>
            <person name="Sheng Y."/>
            <person name="Liu T."/>
            <person name="Pan Y.S."/>
            <person name="Xia L.Y."/>
            <person name="Li J."/>
            <person name="Zhao F."/>
            <person name="Cao W.C."/>
        </authorList>
    </citation>
    <scope>NUCLEOTIDE SEQUENCE</scope>
    <source>
        <strain evidence="2">Rmic-2018</strain>
    </source>
</reference>
<sequence length="238" mass="25835">MSGKIASRHAAAGHPRKQNSKLSDADRESTELYSTSSDDFDDDLSPVYSPKSKRRLLGASPPSAASSVQQKVISNSHAAIFVPVTPADTQGHLKRQTIPIKLESLALNEINDVRANRRHRTSLLSLTCMTDLDGIKENDHFHDNGSKGMKVGDFGHEVRSFTPKPVQCHNGSRGGLPRMCGAPLCKILQSNYPEMSQLPRIAGSFISRPAGSEDLSGTDEGLGTLLPNLDDDMMQRTT</sequence>
<reference evidence="2" key="2">
    <citation type="submission" date="2021-09" db="EMBL/GenBank/DDBJ databases">
        <authorList>
            <person name="Jia N."/>
            <person name="Wang J."/>
            <person name="Shi W."/>
            <person name="Du L."/>
            <person name="Sun Y."/>
            <person name="Zhan W."/>
            <person name="Jiang J."/>
            <person name="Wang Q."/>
            <person name="Zhang B."/>
            <person name="Ji P."/>
            <person name="Sakyi L.B."/>
            <person name="Cui X."/>
            <person name="Yuan T."/>
            <person name="Jiang B."/>
            <person name="Yang W."/>
            <person name="Lam T.T.-Y."/>
            <person name="Chang Q."/>
            <person name="Ding S."/>
            <person name="Wang X."/>
            <person name="Zhu J."/>
            <person name="Ruan X."/>
            <person name="Zhao L."/>
            <person name="Wei J."/>
            <person name="Que T."/>
            <person name="Du C."/>
            <person name="Cheng J."/>
            <person name="Dai P."/>
            <person name="Han X."/>
            <person name="Huang E."/>
            <person name="Gao Y."/>
            <person name="Liu J."/>
            <person name="Shao H."/>
            <person name="Ye R."/>
            <person name="Li L."/>
            <person name="Wei W."/>
            <person name="Wang X."/>
            <person name="Wang C."/>
            <person name="Huo Q."/>
            <person name="Li W."/>
            <person name="Guo W."/>
            <person name="Chen H."/>
            <person name="Chen S."/>
            <person name="Zhou L."/>
            <person name="Zhou L."/>
            <person name="Ni X."/>
            <person name="Tian J."/>
            <person name="Zhou Y."/>
            <person name="Sheng Y."/>
            <person name="Liu T."/>
            <person name="Pan Y."/>
            <person name="Xia L."/>
            <person name="Li J."/>
            <person name="Zhao F."/>
            <person name="Cao W."/>
        </authorList>
    </citation>
    <scope>NUCLEOTIDE SEQUENCE</scope>
    <source>
        <strain evidence="2">Rmic-2018</strain>
        <tissue evidence="2">Larvae</tissue>
    </source>
</reference>
<evidence type="ECO:0000313" key="2">
    <source>
        <dbReference type="EMBL" id="KAH8042632.1"/>
    </source>
</evidence>
<protein>
    <submittedName>
        <fullName evidence="2">Uncharacterized protein</fullName>
    </submittedName>
</protein>
<organism evidence="2 3">
    <name type="scientific">Rhipicephalus microplus</name>
    <name type="common">Cattle tick</name>
    <name type="synonym">Boophilus microplus</name>
    <dbReference type="NCBI Taxonomy" id="6941"/>
    <lineage>
        <taxon>Eukaryota</taxon>
        <taxon>Metazoa</taxon>
        <taxon>Ecdysozoa</taxon>
        <taxon>Arthropoda</taxon>
        <taxon>Chelicerata</taxon>
        <taxon>Arachnida</taxon>
        <taxon>Acari</taxon>
        <taxon>Parasitiformes</taxon>
        <taxon>Ixodida</taxon>
        <taxon>Ixodoidea</taxon>
        <taxon>Ixodidae</taxon>
        <taxon>Rhipicephalinae</taxon>
        <taxon>Rhipicephalus</taxon>
        <taxon>Boophilus</taxon>
    </lineage>
</organism>
<keyword evidence="3" id="KW-1185">Reference proteome</keyword>
<accession>A0A9J6FAJ6</accession>
<evidence type="ECO:0000313" key="3">
    <source>
        <dbReference type="Proteomes" id="UP000821866"/>
    </source>
</evidence>
<evidence type="ECO:0000256" key="1">
    <source>
        <dbReference type="SAM" id="MobiDB-lite"/>
    </source>
</evidence>
<feature type="region of interest" description="Disordered" evidence="1">
    <location>
        <begin position="209"/>
        <end position="238"/>
    </location>
</feature>